<dbReference type="PANTHER" id="PTHR30419:SF8">
    <property type="entry name" value="NITROGEN ASSIMILATION TRANSCRIPTIONAL ACTIVATOR-RELATED"/>
    <property type="match status" value="1"/>
</dbReference>
<feature type="domain" description="HTH lysR-type" evidence="5">
    <location>
        <begin position="1"/>
        <end position="58"/>
    </location>
</feature>
<evidence type="ECO:0000256" key="1">
    <source>
        <dbReference type="ARBA" id="ARBA00009437"/>
    </source>
</evidence>
<evidence type="ECO:0000256" key="3">
    <source>
        <dbReference type="ARBA" id="ARBA00023125"/>
    </source>
</evidence>
<dbReference type="SUPFAM" id="SSF46785">
    <property type="entry name" value="Winged helix' DNA-binding domain"/>
    <property type="match status" value="1"/>
</dbReference>
<evidence type="ECO:0000256" key="2">
    <source>
        <dbReference type="ARBA" id="ARBA00023015"/>
    </source>
</evidence>
<dbReference type="Proteomes" id="UP001440612">
    <property type="component" value="Chromosome"/>
</dbReference>
<dbReference type="InterPro" id="IPR005119">
    <property type="entry name" value="LysR_subst-bd"/>
</dbReference>
<dbReference type="Pfam" id="PF03466">
    <property type="entry name" value="LysR_substrate"/>
    <property type="match status" value="1"/>
</dbReference>
<organism evidence="6 7">
    <name type="scientific">Yoonia phaeophyticola</name>
    <dbReference type="NCBI Taxonomy" id="3137369"/>
    <lineage>
        <taxon>Bacteria</taxon>
        <taxon>Pseudomonadati</taxon>
        <taxon>Pseudomonadota</taxon>
        <taxon>Alphaproteobacteria</taxon>
        <taxon>Rhodobacterales</taxon>
        <taxon>Paracoccaceae</taxon>
        <taxon>Yoonia</taxon>
    </lineage>
</organism>
<keyword evidence="4" id="KW-0804">Transcription</keyword>
<dbReference type="RefSeq" id="WP_341368208.1">
    <property type="nucleotide sequence ID" value="NZ_CP150951.2"/>
</dbReference>
<dbReference type="SUPFAM" id="SSF53850">
    <property type="entry name" value="Periplasmic binding protein-like II"/>
    <property type="match status" value="1"/>
</dbReference>
<dbReference type="Gene3D" id="1.10.10.10">
    <property type="entry name" value="Winged helix-like DNA-binding domain superfamily/Winged helix DNA-binding domain"/>
    <property type="match status" value="1"/>
</dbReference>
<dbReference type="EMBL" id="CP150951">
    <property type="protein sequence ID" value="WZC50098.1"/>
    <property type="molecule type" value="Genomic_DNA"/>
</dbReference>
<keyword evidence="3" id="KW-0238">DNA-binding</keyword>
<dbReference type="PROSITE" id="PS50931">
    <property type="entry name" value="HTH_LYSR"/>
    <property type="match status" value="1"/>
</dbReference>
<accession>A0ABZ2V7W3</accession>
<proteinExistence type="inferred from homology"/>
<reference evidence="7" key="1">
    <citation type="submission" date="2024-04" db="EMBL/GenBank/DDBJ databases">
        <title>Phylogenomic analyses of a clade within the roseobacter group suggest taxonomic reassignments of species of the genera Aestuariivita, Citreicella, Loktanella, Nautella, Pelagibaca, Ruegeria, Thalassobius, Thiobacimonas and Tropicibacter, and the proposal o.</title>
        <authorList>
            <person name="Jeon C.O."/>
        </authorList>
    </citation>
    <scope>NUCLEOTIDE SEQUENCE [LARGE SCALE GENOMIC DNA]</scope>
    <source>
        <strain evidence="7">BS5-3</strain>
    </source>
</reference>
<dbReference type="InterPro" id="IPR036388">
    <property type="entry name" value="WH-like_DNA-bd_sf"/>
</dbReference>
<dbReference type="Pfam" id="PF00126">
    <property type="entry name" value="HTH_1"/>
    <property type="match status" value="1"/>
</dbReference>
<gene>
    <name evidence="6" type="ORF">AABB29_05485</name>
</gene>
<dbReference type="PANTHER" id="PTHR30419">
    <property type="entry name" value="HTH-TYPE TRANSCRIPTIONAL REGULATOR YBHD"/>
    <property type="match status" value="1"/>
</dbReference>
<dbReference type="InterPro" id="IPR036390">
    <property type="entry name" value="WH_DNA-bd_sf"/>
</dbReference>
<keyword evidence="2" id="KW-0805">Transcription regulation</keyword>
<dbReference type="InterPro" id="IPR000847">
    <property type="entry name" value="LysR_HTH_N"/>
</dbReference>
<keyword evidence="7" id="KW-1185">Reference proteome</keyword>
<dbReference type="Gene3D" id="3.40.190.290">
    <property type="match status" value="1"/>
</dbReference>
<dbReference type="InterPro" id="IPR050950">
    <property type="entry name" value="HTH-type_LysR_regulators"/>
</dbReference>
<sequence>MNLNGLKYFLEVAKCKSIRRASERQHVAASAISRQISALEHELDCVLLDRRSDGVSLTEAGERLWAHGLKIEAQLQLVQSDIDDLRALHRGVIRITTVEGITENFLPDILTEFNQLYPDVTFEITVSSRDEAVDALDRYEADIGFVYDFSNHHAIETTAHCHQPLMAFVPPDHPLSDGRAMKLAELLTHSHVLPDDSFGISQLVKRVAKKEKVVVSPCVRSNLLNFLRNYALRNQAVMFVPLQGVYSEVINGILVPVNLQCAAFAHRRLSIARRRQRALSPATELFAAFAEDRFTHWEDLDAEALLAAQQKWWTEPVLR</sequence>
<evidence type="ECO:0000313" key="7">
    <source>
        <dbReference type="Proteomes" id="UP001440612"/>
    </source>
</evidence>
<evidence type="ECO:0000313" key="6">
    <source>
        <dbReference type="EMBL" id="WZC50098.1"/>
    </source>
</evidence>
<protein>
    <submittedName>
        <fullName evidence="6">LysR family transcriptional regulator</fullName>
    </submittedName>
</protein>
<comment type="similarity">
    <text evidence="1">Belongs to the LysR transcriptional regulatory family.</text>
</comment>
<evidence type="ECO:0000256" key="4">
    <source>
        <dbReference type="ARBA" id="ARBA00023163"/>
    </source>
</evidence>
<name>A0ABZ2V7W3_9RHOB</name>
<evidence type="ECO:0000259" key="5">
    <source>
        <dbReference type="PROSITE" id="PS50931"/>
    </source>
</evidence>